<evidence type="ECO:0000259" key="1">
    <source>
        <dbReference type="Pfam" id="PF04830"/>
    </source>
</evidence>
<dbReference type="Pfam" id="PF21726">
    <property type="entry name" value="DUF6862"/>
    <property type="match status" value="1"/>
</dbReference>
<dbReference type="Pfam" id="PF13332">
    <property type="entry name" value="Fil_haemagg_2"/>
    <property type="match status" value="2"/>
</dbReference>
<dbReference type="OrthoDB" id="2664633at2"/>
<feature type="domain" description="DUF637" evidence="1">
    <location>
        <begin position="316"/>
        <end position="488"/>
    </location>
</feature>
<dbReference type="InterPro" id="IPR006915">
    <property type="entry name" value="DUF637_hemagglutn_put"/>
</dbReference>
<accession>A0A6I6SMB9</accession>
<gene>
    <name evidence="3" type="ORF">EKK97_01365</name>
</gene>
<reference evidence="3 4" key="1">
    <citation type="submission" date="2019-01" db="EMBL/GenBank/DDBJ databases">
        <title>Complete genome of a denitifying bacterium Halomons sp. BC-M4-5.</title>
        <authorList>
            <person name="Wang L."/>
            <person name="Shao Z."/>
        </authorList>
    </citation>
    <scope>NUCLEOTIDE SEQUENCE [LARGE SCALE GENOMIC DNA]</scope>
    <source>
        <strain evidence="3 4">BC-M4-5</strain>
    </source>
</reference>
<keyword evidence="4" id="KW-1185">Reference proteome</keyword>
<feature type="domain" description="DUF6862" evidence="2">
    <location>
        <begin position="552"/>
        <end position="621"/>
    </location>
</feature>
<proteinExistence type="predicted"/>
<organism evidence="3 4">
    <name type="scientific">Billgrantia tianxiuensis</name>
    <dbReference type="NCBI Taxonomy" id="2497861"/>
    <lineage>
        <taxon>Bacteria</taxon>
        <taxon>Pseudomonadati</taxon>
        <taxon>Pseudomonadota</taxon>
        <taxon>Gammaproteobacteria</taxon>
        <taxon>Oceanospirillales</taxon>
        <taxon>Halomonadaceae</taxon>
        <taxon>Billgrantia</taxon>
    </lineage>
</organism>
<protein>
    <submittedName>
        <fullName evidence="3">Uncharacterized protein</fullName>
    </submittedName>
</protein>
<dbReference type="AlphaFoldDB" id="A0A6I6SMB9"/>
<dbReference type="KEGG" id="htx:EKK97_01365"/>
<dbReference type="Proteomes" id="UP000464013">
    <property type="component" value="Chromosome"/>
</dbReference>
<dbReference type="Pfam" id="PF04830">
    <property type="entry name" value="DUF637"/>
    <property type="match status" value="1"/>
</dbReference>
<sequence length="945" mass="100948">MAGQDLYARAADVSAEGDLGVIAGRNIEIEAGQSSQYEERRTRRTHTIDSQSRVQGSDFAAGGNLSLTAGEDLRLTASRLQAGESAALLAGGDIELLTAQEHDYSLYESRRRGTFGGSRTQRDEVSKTRAIGSQVTTGGDLLIASGQDQTYQAARLEADGDIELQSGGSIRFETASDVHTESHERSKSSFAWQSASGEGFTRETLRHSELVAQGELIIQAADGLQIDVEQIDRRSVSQTIDAMVAANPDLAWLKEMEQRGDIDWRRVKAFHDSWDYEQSGLGAGAALAIAIVAAAWAGPAASGLLGLAEGGLAASMVTAGAGSLAGTGAVSLVNNRGDLGTALGDTFSSGSLRSAATAALTAGATRGMTDQVWGTQTNPTTGATNNLNLSFGQGSDIARFAGQRASQAVIDAGIRSAVEGGSYRNHLGDSLESAVHHVASGVLFNAVGDFSHGRYANGSPEKIALHALTGGMVAEAMGGDFKTGAMAAGANEALVEYLDSQLGSDPETRTLFLTTASQLVGIVAAELVNGDVHQGAEIAAQATRYNYLAHPEAKRLQELNRLLEDDNLTAAQRQALEEERLAIQTLSQSRDRALEEACGQGGSAQACSYERALLQVAMNSWQDVTLGREDRDTVFAEYLHTASQYGQHQQQRMERIGAEALTEMVVDSINAPAIVGQLVGQALLGDEESQALLREMGQEIKALFTNPANYITESAHEQLAQADALEQAGRLDEADRLRVRVALENESLLLGTAGLVASLPRLAKSVVTSRSGMAGGGDFSGSRVQDRAGVPNNNLEYWASSSNTVPLSYDISLWGEYGLPSDGYFSRTITLRDALKMQEDLPISFGGRPVDGFPDGAGFLGSAEELYRFTNARDLQKALDIRYEPDFILEFQLKDTSRLQNLLQFDDPLFRVGGKTLSGQREFNFPGITSDDIVNWRLRALKEFD</sequence>
<dbReference type="InterPro" id="IPR049271">
    <property type="entry name" value="DUF6862"/>
</dbReference>
<evidence type="ECO:0000313" key="4">
    <source>
        <dbReference type="Proteomes" id="UP000464013"/>
    </source>
</evidence>
<dbReference type="EMBL" id="CP035042">
    <property type="protein sequence ID" value="QHC48515.1"/>
    <property type="molecule type" value="Genomic_DNA"/>
</dbReference>
<evidence type="ECO:0000259" key="2">
    <source>
        <dbReference type="Pfam" id="PF21726"/>
    </source>
</evidence>
<dbReference type="RefSeq" id="WP_159548197.1">
    <property type="nucleotide sequence ID" value="NZ_CP035042.1"/>
</dbReference>
<dbReference type="GO" id="GO:0003824">
    <property type="term" value="F:catalytic activity"/>
    <property type="evidence" value="ECO:0007669"/>
    <property type="project" value="UniProtKB-ARBA"/>
</dbReference>
<dbReference type="InterPro" id="IPR025157">
    <property type="entry name" value="Hemagglutinin_rpt"/>
</dbReference>
<evidence type="ECO:0000313" key="3">
    <source>
        <dbReference type="EMBL" id="QHC48515.1"/>
    </source>
</evidence>
<name>A0A6I6SMB9_9GAMM</name>